<evidence type="ECO:0000256" key="7">
    <source>
        <dbReference type="ARBA" id="ARBA00023136"/>
    </source>
</evidence>
<evidence type="ECO:0000256" key="3">
    <source>
        <dbReference type="ARBA" id="ARBA00022475"/>
    </source>
</evidence>
<comment type="similarity">
    <text evidence="2">Belongs to the G-protein coupled receptor 1 family.</text>
</comment>
<dbReference type="PANTHER" id="PTHR46925:SF2">
    <property type="entry name" value="G-PROTEIN COUPLED RECEPTOR TKR-1-RELATED"/>
    <property type="match status" value="1"/>
</dbReference>
<feature type="region of interest" description="Disordered" evidence="10">
    <location>
        <begin position="265"/>
        <end position="306"/>
    </location>
</feature>
<gene>
    <name evidence="13" type="ORF">MNOR_LOCUS23451</name>
</gene>
<dbReference type="Gene3D" id="1.20.1070.10">
    <property type="entry name" value="Rhodopsin 7-helix transmembrane proteins"/>
    <property type="match status" value="1"/>
</dbReference>
<evidence type="ECO:0000256" key="1">
    <source>
        <dbReference type="ARBA" id="ARBA00004651"/>
    </source>
</evidence>
<evidence type="ECO:0000256" key="9">
    <source>
        <dbReference type="ARBA" id="ARBA00023224"/>
    </source>
</evidence>
<feature type="non-terminal residue" evidence="13">
    <location>
        <position position="1"/>
    </location>
</feature>
<organism evidence="13 14">
    <name type="scientific">Meganyctiphanes norvegica</name>
    <name type="common">Northern krill</name>
    <name type="synonym">Thysanopoda norvegica</name>
    <dbReference type="NCBI Taxonomy" id="48144"/>
    <lineage>
        <taxon>Eukaryota</taxon>
        <taxon>Metazoa</taxon>
        <taxon>Ecdysozoa</taxon>
        <taxon>Arthropoda</taxon>
        <taxon>Crustacea</taxon>
        <taxon>Multicrustacea</taxon>
        <taxon>Malacostraca</taxon>
        <taxon>Eumalacostraca</taxon>
        <taxon>Eucarida</taxon>
        <taxon>Euphausiacea</taxon>
        <taxon>Euphausiidae</taxon>
        <taxon>Meganyctiphanes</taxon>
    </lineage>
</organism>
<keyword evidence="7 11" id="KW-0472">Membrane</keyword>
<dbReference type="PRINTS" id="PR00237">
    <property type="entry name" value="GPCRRHODOPSN"/>
</dbReference>
<evidence type="ECO:0000313" key="14">
    <source>
        <dbReference type="Proteomes" id="UP001497623"/>
    </source>
</evidence>
<dbReference type="Pfam" id="PF00001">
    <property type="entry name" value="7tm_1"/>
    <property type="match status" value="1"/>
</dbReference>
<evidence type="ECO:0000256" key="4">
    <source>
        <dbReference type="ARBA" id="ARBA00022692"/>
    </source>
</evidence>
<evidence type="ECO:0000256" key="6">
    <source>
        <dbReference type="ARBA" id="ARBA00023040"/>
    </source>
</evidence>
<keyword evidence="6" id="KW-0297">G-protein coupled receptor</keyword>
<sequence>NIVFFITTYILPMLVMLISYTLIGRELWGSHSIGELTDRQANSIRSKRRAFQQVVRMFIVIVVVFALCWFPQQGFFLYQYHNSHILSMAYIQHIYLGFYWLAMANAMINPLIYYWMNARFRAYFREMVLQCLSPTRCCSRGAYLDSPRLSRIPGGTSLHSRSRSDGRCDGNGSYGGVADTGGTKQGHLLVYSSRGRMNGTRGGLPPTGLLPTRCNSNATGLVTENIPLREFRSKNQPEGKCCKKHSKNDKNQDWHHLEYISDQLDRSREENSMSPRSPFRFSGTCKSSEPSRSSASNHDYDKFGDIRDQIDSTSEKYGLLIDKENLDPEEIDTIYSPVIIEPDPNSGKSENCVTHADISRTHNGHTNHIPIIVNSEILNSCNNVNVIPLQVNSSEKVYFSDAEQNHRQNNETLLTKSSSDKEVNKRNI</sequence>
<evidence type="ECO:0000313" key="13">
    <source>
        <dbReference type="EMBL" id="CAL4122729.1"/>
    </source>
</evidence>
<evidence type="ECO:0000256" key="5">
    <source>
        <dbReference type="ARBA" id="ARBA00022989"/>
    </source>
</evidence>
<evidence type="ECO:0000256" key="11">
    <source>
        <dbReference type="SAM" id="Phobius"/>
    </source>
</evidence>
<name>A0AAV2RC94_MEGNR</name>
<feature type="region of interest" description="Disordered" evidence="10">
    <location>
        <begin position="154"/>
        <end position="180"/>
    </location>
</feature>
<dbReference type="InterPro" id="IPR001681">
    <property type="entry name" value="Neurokn_rcpt"/>
</dbReference>
<feature type="domain" description="G-protein coupled receptors family 1 profile" evidence="12">
    <location>
        <begin position="1"/>
        <end position="113"/>
    </location>
</feature>
<evidence type="ECO:0000256" key="8">
    <source>
        <dbReference type="ARBA" id="ARBA00023170"/>
    </source>
</evidence>
<dbReference type="InterPro" id="IPR017452">
    <property type="entry name" value="GPCR_Rhodpsn_7TM"/>
</dbReference>
<dbReference type="GO" id="GO:0004995">
    <property type="term" value="F:tachykinin receptor activity"/>
    <property type="evidence" value="ECO:0007669"/>
    <property type="project" value="InterPro"/>
</dbReference>
<comment type="subcellular location">
    <subcellularLocation>
        <location evidence="1">Cell membrane</location>
        <topology evidence="1">Multi-pass membrane protein</topology>
    </subcellularLocation>
</comment>
<dbReference type="InterPro" id="IPR000276">
    <property type="entry name" value="GPCR_Rhodpsn"/>
</dbReference>
<keyword evidence="14" id="KW-1185">Reference proteome</keyword>
<comment type="caution">
    <text evidence="13">The sequence shown here is derived from an EMBL/GenBank/DDBJ whole genome shotgun (WGS) entry which is preliminary data.</text>
</comment>
<dbReference type="AlphaFoldDB" id="A0AAV2RC94"/>
<dbReference type="PANTHER" id="PTHR46925">
    <property type="entry name" value="G-PROTEIN COUPLED RECEPTOR TKR-1-RELATED"/>
    <property type="match status" value="1"/>
</dbReference>
<evidence type="ECO:0000256" key="10">
    <source>
        <dbReference type="SAM" id="MobiDB-lite"/>
    </source>
</evidence>
<protein>
    <recommendedName>
        <fullName evidence="12">G-protein coupled receptors family 1 profile domain-containing protein</fullName>
    </recommendedName>
</protein>
<dbReference type="GO" id="GO:0005886">
    <property type="term" value="C:plasma membrane"/>
    <property type="evidence" value="ECO:0007669"/>
    <property type="project" value="UniProtKB-SubCell"/>
</dbReference>
<feature type="transmembrane region" description="Helical" evidence="11">
    <location>
        <begin position="54"/>
        <end position="72"/>
    </location>
</feature>
<dbReference type="SUPFAM" id="SSF81321">
    <property type="entry name" value="Family A G protein-coupled receptor-like"/>
    <property type="match status" value="1"/>
</dbReference>
<evidence type="ECO:0000256" key="2">
    <source>
        <dbReference type="ARBA" id="ARBA00010663"/>
    </source>
</evidence>
<feature type="non-terminal residue" evidence="13">
    <location>
        <position position="428"/>
    </location>
</feature>
<evidence type="ECO:0000259" key="12">
    <source>
        <dbReference type="PROSITE" id="PS50262"/>
    </source>
</evidence>
<keyword evidence="3" id="KW-1003">Cell membrane</keyword>
<accession>A0AAV2RC94</accession>
<reference evidence="13 14" key="1">
    <citation type="submission" date="2024-05" db="EMBL/GenBank/DDBJ databases">
        <authorList>
            <person name="Wallberg A."/>
        </authorList>
    </citation>
    <scope>NUCLEOTIDE SEQUENCE [LARGE SCALE GENOMIC DNA]</scope>
</reference>
<keyword evidence="8" id="KW-0675">Receptor</keyword>
<keyword evidence="5 11" id="KW-1133">Transmembrane helix</keyword>
<feature type="compositionally biased region" description="Polar residues" evidence="10">
    <location>
        <begin position="284"/>
        <end position="297"/>
    </location>
</feature>
<dbReference type="PROSITE" id="PS50262">
    <property type="entry name" value="G_PROTEIN_RECEP_F1_2"/>
    <property type="match status" value="1"/>
</dbReference>
<proteinExistence type="inferred from homology"/>
<keyword evidence="4 11" id="KW-0812">Transmembrane</keyword>
<keyword evidence="9" id="KW-0807">Transducer</keyword>
<feature type="transmembrane region" description="Helical" evidence="11">
    <location>
        <begin position="6"/>
        <end position="23"/>
    </location>
</feature>
<dbReference type="EMBL" id="CAXKWB010020680">
    <property type="protein sequence ID" value="CAL4122729.1"/>
    <property type="molecule type" value="Genomic_DNA"/>
</dbReference>
<dbReference type="Proteomes" id="UP001497623">
    <property type="component" value="Unassembled WGS sequence"/>
</dbReference>
<feature type="transmembrane region" description="Helical" evidence="11">
    <location>
        <begin position="92"/>
        <end position="115"/>
    </location>
</feature>